<name>W2TBI6_NECAM</name>
<dbReference type="KEGG" id="nai:NECAME_10257"/>
<reference evidence="2" key="1">
    <citation type="journal article" date="2014" name="Nat. Genet.">
        <title>Genome of the human hookworm Necator americanus.</title>
        <authorList>
            <person name="Tang Y.T."/>
            <person name="Gao X."/>
            <person name="Rosa B.A."/>
            <person name="Abubucker S."/>
            <person name="Hallsworth-Pepin K."/>
            <person name="Martin J."/>
            <person name="Tyagi R."/>
            <person name="Heizer E."/>
            <person name="Zhang X."/>
            <person name="Bhonagiri-Palsikar V."/>
            <person name="Minx P."/>
            <person name="Warren W.C."/>
            <person name="Wang Q."/>
            <person name="Zhan B."/>
            <person name="Hotez P.J."/>
            <person name="Sternberg P.W."/>
            <person name="Dougall A."/>
            <person name="Gaze S.T."/>
            <person name="Mulvenna J."/>
            <person name="Sotillo J."/>
            <person name="Ranganathan S."/>
            <person name="Rabelo E.M."/>
            <person name="Wilson R.K."/>
            <person name="Felgner P.L."/>
            <person name="Bethony J."/>
            <person name="Hawdon J.M."/>
            <person name="Gasser R.B."/>
            <person name="Loukas A."/>
            <person name="Mitreva M."/>
        </authorList>
    </citation>
    <scope>NUCLEOTIDE SEQUENCE [LARGE SCALE GENOMIC DNA]</scope>
</reference>
<accession>W2TBI6</accession>
<proteinExistence type="predicted"/>
<sequence>MHSKSTLSGATKFSLLKSCLKGRALQTIDGLPVTDDNYAIAIDILLATYDNPSTLRHLIYTQLSSLPQ</sequence>
<dbReference type="InterPro" id="IPR005312">
    <property type="entry name" value="DUF1759"/>
</dbReference>
<keyword evidence="2" id="KW-1185">Reference proteome</keyword>
<dbReference type="Pfam" id="PF03564">
    <property type="entry name" value="DUF1759"/>
    <property type="match status" value="1"/>
</dbReference>
<gene>
    <name evidence="1" type="ORF">NECAME_10257</name>
</gene>
<protein>
    <submittedName>
        <fullName evidence="1">Uncharacterized protein</fullName>
    </submittedName>
</protein>
<dbReference type="EMBL" id="KI659849">
    <property type="protein sequence ID" value="ETN78561.1"/>
    <property type="molecule type" value="Genomic_DNA"/>
</dbReference>
<dbReference type="OrthoDB" id="7444419at2759"/>
<dbReference type="Proteomes" id="UP000053676">
    <property type="component" value="Unassembled WGS sequence"/>
</dbReference>
<evidence type="ECO:0000313" key="2">
    <source>
        <dbReference type="Proteomes" id="UP000053676"/>
    </source>
</evidence>
<organism evidence="1 2">
    <name type="scientific">Necator americanus</name>
    <name type="common">Human hookworm</name>
    <dbReference type="NCBI Taxonomy" id="51031"/>
    <lineage>
        <taxon>Eukaryota</taxon>
        <taxon>Metazoa</taxon>
        <taxon>Ecdysozoa</taxon>
        <taxon>Nematoda</taxon>
        <taxon>Chromadorea</taxon>
        <taxon>Rhabditida</taxon>
        <taxon>Rhabditina</taxon>
        <taxon>Rhabditomorpha</taxon>
        <taxon>Strongyloidea</taxon>
        <taxon>Ancylostomatidae</taxon>
        <taxon>Bunostominae</taxon>
        <taxon>Necator</taxon>
    </lineage>
</organism>
<evidence type="ECO:0000313" key="1">
    <source>
        <dbReference type="EMBL" id="ETN78561.1"/>
    </source>
</evidence>
<dbReference type="AlphaFoldDB" id="W2TBI6"/>